<proteinExistence type="predicted"/>
<dbReference type="GO" id="GO:0005737">
    <property type="term" value="C:cytoplasm"/>
    <property type="evidence" value="ECO:0007669"/>
    <property type="project" value="UniProtKB-SubCell"/>
</dbReference>
<dbReference type="KEGG" id="gqu:AWC35_19670"/>
<sequence length="147" mass="16211">MLNDWLNNDTIQLCDRVDGWQQAVALSAQPLLRCGAITPDYVTAILQQYRLLGPYFVLAPGIAMPHARPEAGAKALGLSLLKIHQGVKFHSADNDPVYVVVMLAAPDSNSHIDIIAQLAELFSNNVAMDELFNAKDKQQIEDIISHY</sequence>
<evidence type="ECO:0000256" key="3">
    <source>
        <dbReference type="ARBA" id="ARBA00022490"/>
    </source>
</evidence>
<name>A0A250B5G6_9GAMM</name>
<dbReference type="GO" id="GO:0009401">
    <property type="term" value="P:phosphoenolpyruvate-dependent sugar phosphotransferase system"/>
    <property type="evidence" value="ECO:0007669"/>
    <property type="project" value="UniProtKB-KW"/>
</dbReference>
<evidence type="ECO:0000256" key="4">
    <source>
        <dbReference type="ARBA" id="ARBA00022679"/>
    </source>
</evidence>
<feature type="domain" description="PTS EIIA type-2" evidence="7">
    <location>
        <begin position="4"/>
        <end position="147"/>
    </location>
</feature>
<dbReference type="Pfam" id="PF00359">
    <property type="entry name" value="PTS_EIIA_2"/>
    <property type="match status" value="1"/>
</dbReference>
<evidence type="ECO:0000256" key="6">
    <source>
        <dbReference type="ARBA" id="ARBA00022777"/>
    </source>
</evidence>
<evidence type="ECO:0000256" key="2">
    <source>
        <dbReference type="ARBA" id="ARBA00022448"/>
    </source>
</evidence>
<keyword evidence="2" id="KW-0813">Transport</keyword>
<dbReference type="EMBL" id="CP014136">
    <property type="protein sequence ID" value="ATA21377.1"/>
    <property type="molecule type" value="Genomic_DNA"/>
</dbReference>
<protein>
    <submittedName>
        <fullName evidence="8">PTS ascorbate transporter subunit IIA</fullName>
    </submittedName>
</protein>
<keyword evidence="5" id="KW-0598">Phosphotransferase system</keyword>
<evidence type="ECO:0000313" key="9">
    <source>
        <dbReference type="Proteomes" id="UP000217182"/>
    </source>
</evidence>
<dbReference type="PANTHER" id="PTHR36203:SF4">
    <property type="entry name" value="MANNITOL-SPECIFIC CRYPTIC PHOSPHOTRANSFERASE ENZYME IIA COMPONENT"/>
    <property type="match status" value="1"/>
</dbReference>
<accession>A0A250B5G6</accession>
<evidence type="ECO:0000259" key="7">
    <source>
        <dbReference type="PROSITE" id="PS51094"/>
    </source>
</evidence>
<dbReference type="OrthoDB" id="1634238at2"/>
<dbReference type="PANTHER" id="PTHR36203">
    <property type="entry name" value="ASCORBATE-SPECIFIC PTS SYSTEM EIIA COMPONENT"/>
    <property type="match status" value="1"/>
</dbReference>
<keyword evidence="3" id="KW-0963">Cytoplasm</keyword>
<keyword evidence="6" id="KW-0418">Kinase</keyword>
<dbReference type="InterPro" id="IPR002178">
    <property type="entry name" value="PTS_EIIA_type-2_dom"/>
</dbReference>
<dbReference type="PROSITE" id="PS51094">
    <property type="entry name" value="PTS_EIIA_TYPE_2"/>
    <property type="match status" value="1"/>
</dbReference>
<dbReference type="InterPro" id="IPR051351">
    <property type="entry name" value="Ascorbate-PTS_EIIA_comp"/>
</dbReference>
<evidence type="ECO:0000256" key="1">
    <source>
        <dbReference type="ARBA" id="ARBA00004496"/>
    </source>
</evidence>
<dbReference type="SUPFAM" id="SSF55804">
    <property type="entry name" value="Phoshotransferase/anion transport protein"/>
    <property type="match status" value="1"/>
</dbReference>
<organism evidence="8 9">
    <name type="scientific">Gibbsiella quercinecans</name>
    <dbReference type="NCBI Taxonomy" id="929813"/>
    <lineage>
        <taxon>Bacteria</taxon>
        <taxon>Pseudomonadati</taxon>
        <taxon>Pseudomonadota</taxon>
        <taxon>Gammaproteobacteria</taxon>
        <taxon>Enterobacterales</taxon>
        <taxon>Yersiniaceae</taxon>
        <taxon>Gibbsiella</taxon>
    </lineage>
</organism>
<dbReference type="Gene3D" id="3.40.930.10">
    <property type="entry name" value="Mannitol-specific EII, Chain A"/>
    <property type="match status" value="1"/>
</dbReference>
<comment type="subcellular location">
    <subcellularLocation>
        <location evidence="1">Cytoplasm</location>
    </subcellularLocation>
</comment>
<dbReference type="AlphaFoldDB" id="A0A250B5G6"/>
<dbReference type="CDD" id="cd00211">
    <property type="entry name" value="PTS_IIA_fru"/>
    <property type="match status" value="1"/>
</dbReference>
<gene>
    <name evidence="8" type="ORF">AWC35_19670</name>
</gene>
<evidence type="ECO:0000313" key="8">
    <source>
        <dbReference type="EMBL" id="ATA21377.1"/>
    </source>
</evidence>
<reference evidence="8 9" key="1">
    <citation type="submission" date="2016-01" db="EMBL/GenBank/DDBJ databases">
        <authorList>
            <person name="Oliw E.H."/>
        </authorList>
    </citation>
    <scope>NUCLEOTIDE SEQUENCE [LARGE SCALE GENOMIC DNA]</scope>
    <source>
        <strain evidence="8 9">FRB97</strain>
    </source>
</reference>
<evidence type="ECO:0000256" key="5">
    <source>
        <dbReference type="ARBA" id="ARBA00022683"/>
    </source>
</evidence>
<dbReference type="RefSeq" id="WP_095847964.1">
    <property type="nucleotide sequence ID" value="NZ_CP014136.1"/>
</dbReference>
<dbReference type="InterPro" id="IPR016152">
    <property type="entry name" value="PTrfase/Anion_transptr"/>
</dbReference>
<keyword evidence="9" id="KW-1185">Reference proteome</keyword>
<dbReference type="GO" id="GO:0016301">
    <property type="term" value="F:kinase activity"/>
    <property type="evidence" value="ECO:0007669"/>
    <property type="project" value="UniProtKB-KW"/>
</dbReference>
<dbReference type="Proteomes" id="UP000217182">
    <property type="component" value="Chromosome"/>
</dbReference>
<keyword evidence="4" id="KW-0808">Transferase</keyword>